<dbReference type="AlphaFoldDB" id="A0A242VZK9"/>
<dbReference type="EMBL" id="NFCF01000111">
    <property type="protein sequence ID" value="OTW44603.1"/>
    <property type="molecule type" value="Genomic_DNA"/>
</dbReference>
<dbReference type="SUPFAM" id="SSF47413">
    <property type="entry name" value="lambda repressor-like DNA-binding domains"/>
    <property type="match status" value="1"/>
</dbReference>
<gene>
    <name evidence="2" type="ORF">BK699_30970</name>
</gene>
<evidence type="ECO:0000259" key="1">
    <source>
        <dbReference type="Pfam" id="PF13443"/>
    </source>
</evidence>
<name>A0A242VZK9_BACTU</name>
<dbReference type="InterPro" id="IPR001387">
    <property type="entry name" value="Cro/C1-type_HTH"/>
</dbReference>
<dbReference type="RefSeq" id="WP_000264557.1">
    <property type="nucleotide sequence ID" value="NZ_NFCF01000111.1"/>
</dbReference>
<dbReference type="InterPro" id="IPR010982">
    <property type="entry name" value="Lambda_DNA-bd_dom_sf"/>
</dbReference>
<evidence type="ECO:0000313" key="3">
    <source>
        <dbReference type="Proteomes" id="UP000195152"/>
    </source>
</evidence>
<reference evidence="2 3" key="1">
    <citation type="submission" date="2016-10" db="EMBL/GenBank/DDBJ databases">
        <title>Comparative genomics of Bacillus thuringiensis reveals a path to pathogens against multiple invertebrate hosts.</title>
        <authorList>
            <person name="Zheng J."/>
            <person name="Gao Q."/>
            <person name="Liu H."/>
            <person name="Peng D."/>
            <person name="Ruan L."/>
            <person name="Sun M."/>
        </authorList>
    </citation>
    <scope>NUCLEOTIDE SEQUENCE [LARGE SCALE GENOMIC DNA]</scope>
    <source>
        <strain evidence="2">BGSC 4AC1</strain>
    </source>
</reference>
<dbReference type="GO" id="GO:0003677">
    <property type="term" value="F:DNA binding"/>
    <property type="evidence" value="ECO:0007669"/>
    <property type="project" value="InterPro"/>
</dbReference>
<dbReference type="Proteomes" id="UP000195152">
    <property type="component" value="Unassembled WGS sequence"/>
</dbReference>
<feature type="domain" description="HTH cro/C1-type" evidence="1">
    <location>
        <begin position="12"/>
        <end position="60"/>
    </location>
</feature>
<proteinExistence type="predicted"/>
<protein>
    <submittedName>
        <fullName evidence="2">Transcriptional regulator</fullName>
    </submittedName>
</protein>
<evidence type="ECO:0000313" key="2">
    <source>
        <dbReference type="EMBL" id="OTW44603.1"/>
    </source>
</evidence>
<comment type="caution">
    <text evidence="2">The sequence shown here is derived from an EMBL/GenBank/DDBJ whole genome shotgun (WGS) entry which is preliminary data.</text>
</comment>
<sequence>MWGRGIGRHKTKLAKFLASYDYSIQDFSKASKVNRNTLGQLCNDKDYVPSPNTMQKIMKIVRKHDSRKQVTDFWHM</sequence>
<organism evidence="2 3">
    <name type="scientific">Bacillus thuringiensis serovar mexicanensis</name>
    <dbReference type="NCBI Taxonomy" id="180868"/>
    <lineage>
        <taxon>Bacteria</taxon>
        <taxon>Bacillati</taxon>
        <taxon>Bacillota</taxon>
        <taxon>Bacilli</taxon>
        <taxon>Bacillales</taxon>
        <taxon>Bacillaceae</taxon>
        <taxon>Bacillus</taxon>
        <taxon>Bacillus cereus group</taxon>
    </lineage>
</organism>
<accession>A0A242VZK9</accession>
<dbReference type="Pfam" id="PF13443">
    <property type="entry name" value="HTH_26"/>
    <property type="match status" value="1"/>
</dbReference>